<dbReference type="PANTHER" id="PTHR31435:SF10">
    <property type="entry name" value="BSR4717 PROTEIN"/>
    <property type="match status" value="1"/>
</dbReference>
<dbReference type="AlphaFoldDB" id="A0A0C1J0G9"/>
<evidence type="ECO:0000313" key="3">
    <source>
        <dbReference type="Proteomes" id="UP000031408"/>
    </source>
</evidence>
<dbReference type="PANTHER" id="PTHR31435">
    <property type="entry name" value="PROTEIN NATD1"/>
    <property type="match status" value="1"/>
</dbReference>
<proteinExistence type="predicted"/>
<dbReference type="InterPro" id="IPR031165">
    <property type="entry name" value="GNAT_YJDJ"/>
</dbReference>
<gene>
    <name evidence="2" type="ORF">OI18_00400</name>
</gene>
<evidence type="ECO:0000313" key="2">
    <source>
        <dbReference type="EMBL" id="KIC96264.1"/>
    </source>
</evidence>
<comment type="caution">
    <text evidence="2">The sequence shown here is derived from an EMBL/GenBank/DDBJ whole genome shotgun (WGS) entry which is preliminary data.</text>
</comment>
<protein>
    <submittedName>
        <fullName evidence="2">Acetyltransferase</fullName>
    </submittedName>
</protein>
<dbReference type="OrthoDB" id="1120671at2"/>
<accession>A0A0C1J0G9</accession>
<dbReference type="EMBL" id="JSVC01000001">
    <property type="protein sequence ID" value="KIC96264.1"/>
    <property type="molecule type" value="Genomic_DNA"/>
</dbReference>
<organism evidence="2 3">
    <name type="scientific">Flavihumibacter solisilvae</name>
    <dbReference type="NCBI Taxonomy" id="1349421"/>
    <lineage>
        <taxon>Bacteria</taxon>
        <taxon>Pseudomonadati</taxon>
        <taxon>Bacteroidota</taxon>
        <taxon>Chitinophagia</taxon>
        <taxon>Chitinophagales</taxon>
        <taxon>Chitinophagaceae</taxon>
        <taxon>Flavihumibacter</taxon>
    </lineage>
</organism>
<dbReference type="Proteomes" id="UP000031408">
    <property type="component" value="Unassembled WGS sequence"/>
</dbReference>
<sequence>MKEEYVSLPLIRNDDEHRFEMKVDGMLALIEFRQSKDRVTLIHTEVEPALEGKGAGTAIIEKTLQYIEDNHLKLIPLCPLVVAYLKRHPEWNRLKPV</sequence>
<reference evidence="2 3" key="1">
    <citation type="submission" date="2014-11" db="EMBL/GenBank/DDBJ databases">
        <title>Genome sequence of Flavihumibacter solisilvae 3-3.</title>
        <authorList>
            <person name="Zhou G."/>
            <person name="Li M."/>
            <person name="Wang G."/>
        </authorList>
    </citation>
    <scope>NUCLEOTIDE SEQUENCE [LARGE SCALE GENOMIC DNA]</scope>
    <source>
        <strain evidence="2 3">3-3</strain>
    </source>
</reference>
<dbReference type="InterPro" id="IPR016181">
    <property type="entry name" value="Acyl_CoA_acyltransferase"/>
</dbReference>
<dbReference type="Gene3D" id="3.40.630.30">
    <property type="match status" value="1"/>
</dbReference>
<dbReference type="STRING" id="1349421.OI18_00400"/>
<evidence type="ECO:0000259" key="1">
    <source>
        <dbReference type="PROSITE" id="PS51729"/>
    </source>
</evidence>
<dbReference type="PROSITE" id="PS51729">
    <property type="entry name" value="GNAT_YJDJ"/>
    <property type="match status" value="1"/>
</dbReference>
<feature type="domain" description="N-acetyltransferase" evidence="1">
    <location>
        <begin position="11"/>
        <end position="96"/>
    </location>
</feature>
<dbReference type="SUPFAM" id="SSF55729">
    <property type="entry name" value="Acyl-CoA N-acyltransferases (Nat)"/>
    <property type="match status" value="1"/>
</dbReference>
<dbReference type="Pfam" id="PF14542">
    <property type="entry name" value="Acetyltransf_CG"/>
    <property type="match status" value="1"/>
</dbReference>
<keyword evidence="3" id="KW-1185">Reference proteome</keyword>
<dbReference type="InterPro" id="IPR045057">
    <property type="entry name" value="Gcn5-rel_NAT"/>
</dbReference>
<dbReference type="GO" id="GO:0016740">
    <property type="term" value="F:transferase activity"/>
    <property type="evidence" value="ECO:0007669"/>
    <property type="project" value="UniProtKB-KW"/>
</dbReference>
<dbReference type="RefSeq" id="WP_039136048.1">
    <property type="nucleotide sequence ID" value="NZ_JSVC01000001.1"/>
</dbReference>
<name>A0A0C1J0G9_9BACT</name>
<keyword evidence="2" id="KW-0808">Transferase</keyword>